<evidence type="ECO:0000256" key="3">
    <source>
        <dbReference type="ARBA" id="ARBA00022723"/>
    </source>
</evidence>
<evidence type="ECO:0000256" key="2">
    <source>
        <dbReference type="ARBA" id="ARBA00022705"/>
    </source>
</evidence>
<sequence>MDQQTAEKQVQKLHQLLNQYNYEYYVLDNPSVPDAEYDRLMQELIKMEEKFPSFITPDSPTQRVGGEVLQSFTKVEHRIPMLSLSNAFNEEDLRDFDRRVRQGLQEDFTYICELKIDGLAVSLRYEEGVFVQGATRGDGVLSGKYNLSNLVWDIPYNRSKLQPLIIRQVGGCSPVAGSGNYERIFNMNRINPIVLKQVGGKVA</sequence>
<dbReference type="GO" id="GO:0006260">
    <property type="term" value="P:DNA replication"/>
    <property type="evidence" value="ECO:0007669"/>
    <property type="project" value="UniProtKB-KW"/>
</dbReference>
<comment type="caution">
    <text evidence="10">The sequence shown here is derived from an EMBL/GenBank/DDBJ whole genome shotgun (WGS) entry which is preliminary data.</text>
</comment>
<feature type="domain" description="NAD-dependent DNA ligase N-terminal" evidence="9">
    <location>
        <begin position="5"/>
        <end position="203"/>
    </location>
</feature>
<evidence type="ECO:0000259" key="9">
    <source>
        <dbReference type="SMART" id="SM00532"/>
    </source>
</evidence>
<protein>
    <submittedName>
        <fullName evidence="10">NAD-dependent DNA ligase</fullName>
    </submittedName>
</protein>
<evidence type="ECO:0000256" key="8">
    <source>
        <dbReference type="ARBA" id="ARBA00023204"/>
    </source>
</evidence>
<organism evidence="10 11">
    <name type="scientific">Oikeobacillus pervagus</name>
    <dbReference type="NCBI Taxonomy" id="1325931"/>
    <lineage>
        <taxon>Bacteria</taxon>
        <taxon>Bacillati</taxon>
        <taxon>Bacillota</taxon>
        <taxon>Bacilli</taxon>
        <taxon>Bacillales</taxon>
        <taxon>Bacillaceae</taxon>
        <taxon>Oikeobacillus</taxon>
    </lineage>
</organism>
<evidence type="ECO:0000313" key="11">
    <source>
        <dbReference type="Proteomes" id="UP001237207"/>
    </source>
</evidence>
<keyword evidence="8" id="KW-0234">DNA repair</keyword>
<dbReference type="GO" id="GO:0003911">
    <property type="term" value="F:DNA ligase (NAD+) activity"/>
    <property type="evidence" value="ECO:0007669"/>
    <property type="project" value="InterPro"/>
</dbReference>
<dbReference type="GO" id="GO:0046872">
    <property type="term" value="F:metal ion binding"/>
    <property type="evidence" value="ECO:0007669"/>
    <property type="project" value="UniProtKB-KW"/>
</dbReference>
<dbReference type="GO" id="GO:0006281">
    <property type="term" value="P:DNA repair"/>
    <property type="evidence" value="ECO:0007669"/>
    <property type="project" value="UniProtKB-KW"/>
</dbReference>
<dbReference type="EMBL" id="JAUSUC010000022">
    <property type="protein sequence ID" value="MDQ0215565.1"/>
    <property type="molecule type" value="Genomic_DNA"/>
</dbReference>
<proteinExistence type="predicted"/>
<keyword evidence="11" id="KW-1185">Reference proteome</keyword>
<evidence type="ECO:0000256" key="5">
    <source>
        <dbReference type="ARBA" id="ARBA00022833"/>
    </source>
</evidence>
<gene>
    <name evidence="10" type="ORF">J2S13_001983</name>
</gene>
<dbReference type="InterPro" id="IPR013840">
    <property type="entry name" value="DNAligase_N"/>
</dbReference>
<evidence type="ECO:0000256" key="6">
    <source>
        <dbReference type="ARBA" id="ARBA00022842"/>
    </source>
</evidence>
<evidence type="ECO:0000313" key="10">
    <source>
        <dbReference type="EMBL" id="MDQ0215565.1"/>
    </source>
</evidence>
<keyword evidence="7" id="KW-0520">NAD</keyword>
<accession>A0AAJ1WJD3</accession>
<keyword evidence="3" id="KW-0479">Metal-binding</keyword>
<dbReference type="Proteomes" id="UP001237207">
    <property type="component" value="Unassembled WGS sequence"/>
</dbReference>
<keyword evidence="5" id="KW-0862">Zinc</keyword>
<name>A0AAJ1WJD3_9BACI</name>
<keyword evidence="1 10" id="KW-0436">Ligase</keyword>
<reference evidence="10" key="1">
    <citation type="submission" date="2023-07" db="EMBL/GenBank/DDBJ databases">
        <title>Genomic Encyclopedia of Type Strains, Phase IV (KMG-IV): sequencing the most valuable type-strain genomes for metagenomic binning, comparative biology and taxonomic classification.</title>
        <authorList>
            <person name="Goeker M."/>
        </authorList>
    </citation>
    <scope>NUCLEOTIDE SEQUENCE</scope>
    <source>
        <strain evidence="10">DSM 23947</strain>
    </source>
</reference>
<dbReference type="Pfam" id="PF01653">
    <property type="entry name" value="DNA_ligase_aden"/>
    <property type="match status" value="1"/>
</dbReference>
<evidence type="ECO:0000256" key="4">
    <source>
        <dbReference type="ARBA" id="ARBA00022763"/>
    </source>
</evidence>
<evidence type="ECO:0000256" key="7">
    <source>
        <dbReference type="ARBA" id="ARBA00023027"/>
    </source>
</evidence>
<dbReference type="Gene3D" id="3.30.470.30">
    <property type="entry name" value="DNA ligase/mRNA capping enzyme"/>
    <property type="match status" value="1"/>
</dbReference>
<keyword evidence="6" id="KW-0460">Magnesium</keyword>
<dbReference type="FunFam" id="1.10.287.610:FF:000002">
    <property type="entry name" value="DNA ligase"/>
    <property type="match status" value="1"/>
</dbReference>
<keyword evidence="2" id="KW-0235">DNA replication</keyword>
<dbReference type="SMART" id="SM00532">
    <property type="entry name" value="LIGANc"/>
    <property type="match status" value="1"/>
</dbReference>
<keyword evidence="4" id="KW-0227">DNA damage</keyword>
<evidence type="ECO:0000256" key="1">
    <source>
        <dbReference type="ARBA" id="ARBA00022598"/>
    </source>
</evidence>
<dbReference type="SUPFAM" id="SSF56091">
    <property type="entry name" value="DNA ligase/mRNA capping enzyme, catalytic domain"/>
    <property type="match status" value="1"/>
</dbReference>
<dbReference type="Gene3D" id="1.10.287.610">
    <property type="entry name" value="Helix hairpin bin"/>
    <property type="match status" value="1"/>
</dbReference>
<dbReference type="InterPro" id="IPR013839">
    <property type="entry name" value="DNAligase_adenylation"/>
</dbReference>
<dbReference type="AlphaFoldDB" id="A0AAJ1WJD3"/>